<comment type="caution">
    <text evidence="3">The sequence shown here is derived from an EMBL/GenBank/DDBJ whole genome shotgun (WGS) entry which is preliminary data.</text>
</comment>
<feature type="region of interest" description="Disordered" evidence="1">
    <location>
        <begin position="58"/>
        <end position="80"/>
    </location>
</feature>
<evidence type="ECO:0000256" key="1">
    <source>
        <dbReference type="SAM" id="MobiDB-lite"/>
    </source>
</evidence>
<evidence type="ECO:0000313" key="3">
    <source>
        <dbReference type="EMBL" id="KIE47611.1"/>
    </source>
</evidence>
<feature type="transmembrane region" description="Helical" evidence="2">
    <location>
        <begin position="21"/>
        <end position="46"/>
    </location>
</feature>
<name>A0A0C1RB16_9CLOT</name>
<keyword evidence="2" id="KW-1133">Transmembrane helix</keyword>
<keyword evidence="2" id="KW-0812">Transmembrane</keyword>
<protein>
    <submittedName>
        <fullName evidence="3">Uncharacterized protein</fullName>
    </submittedName>
</protein>
<dbReference type="AlphaFoldDB" id="A0A0C1RB16"/>
<dbReference type="EMBL" id="AYSO01000014">
    <property type="protein sequence ID" value="KIE47611.1"/>
    <property type="molecule type" value="Genomic_DNA"/>
</dbReference>
<evidence type="ECO:0000313" key="4">
    <source>
        <dbReference type="Proteomes" id="UP000031366"/>
    </source>
</evidence>
<dbReference type="STRING" id="29341.RSJ17_09525"/>
<keyword evidence="4" id="KW-1185">Reference proteome</keyword>
<evidence type="ECO:0000256" key="2">
    <source>
        <dbReference type="SAM" id="Phobius"/>
    </source>
</evidence>
<sequence>MKKSKEQLLKEKRQNTLKKTRIKNAITLIIFILMISYLFFCIFTLAKNITTRIINKKVATSSVSKSSEKKNDANNKSSNDEKIKIKDKEILLSIVDNHIL</sequence>
<dbReference type="Proteomes" id="UP000031366">
    <property type="component" value="Unassembled WGS sequence"/>
</dbReference>
<proteinExistence type="predicted"/>
<dbReference type="RefSeq" id="WP_039631663.1">
    <property type="nucleotide sequence ID" value="NZ_AYSO01000014.1"/>
</dbReference>
<gene>
    <name evidence="3" type="ORF">U732_3172</name>
</gene>
<organism evidence="3 4">
    <name type="scientific">Clostridium argentinense CDC 2741</name>
    <dbReference type="NCBI Taxonomy" id="1418104"/>
    <lineage>
        <taxon>Bacteria</taxon>
        <taxon>Bacillati</taxon>
        <taxon>Bacillota</taxon>
        <taxon>Clostridia</taxon>
        <taxon>Eubacteriales</taxon>
        <taxon>Clostridiaceae</taxon>
        <taxon>Clostridium</taxon>
    </lineage>
</organism>
<keyword evidence="2" id="KW-0472">Membrane</keyword>
<accession>A0A0C1RB16</accession>
<reference evidence="3 4" key="1">
    <citation type="journal article" date="2015" name="Infect. Genet. Evol.">
        <title>Genomic sequences of six botulinum neurotoxin-producing strains representing three clostridial species illustrate the mobility and diversity of botulinum neurotoxin genes.</title>
        <authorList>
            <person name="Smith T.J."/>
            <person name="Hill K.K."/>
            <person name="Xie G."/>
            <person name="Foley B.T."/>
            <person name="Williamson C.H."/>
            <person name="Foster J.T."/>
            <person name="Johnson S.L."/>
            <person name="Chertkov O."/>
            <person name="Teshima H."/>
            <person name="Gibbons H.S."/>
            <person name="Johnsky L.A."/>
            <person name="Karavis M.A."/>
            <person name="Smith L.A."/>
        </authorList>
    </citation>
    <scope>NUCLEOTIDE SEQUENCE [LARGE SCALE GENOMIC DNA]</scope>
    <source>
        <strain evidence="3 4">CDC 2741</strain>
    </source>
</reference>
<feature type="compositionally biased region" description="Basic and acidic residues" evidence="1">
    <location>
        <begin position="66"/>
        <end position="80"/>
    </location>
</feature>